<dbReference type="EMBL" id="NVUS01000006">
    <property type="protein sequence ID" value="PCJ01834.1"/>
    <property type="molecule type" value="Genomic_DNA"/>
</dbReference>
<comment type="caution">
    <text evidence="9">The sequence shown here is derived from an EMBL/GenBank/DDBJ whole genome shotgun (WGS) entry which is preliminary data.</text>
</comment>
<feature type="transmembrane region" description="Helical" evidence="6">
    <location>
        <begin position="377"/>
        <end position="409"/>
    </location>
</feature>
<dbReference type="Pfam" id="PF13567">
    <property type="entry name" value="DUF4131"/>
    <property type="match status" value="1"/>
</dbReference>
<reference key="1">
    <citation type="submission" date="2017-08" db="EMBL/GenBank/DDBJ databases">
        <title>A dynamic microbial community with high functional redundancy inhabits the cold, oxic subseafloor aquifer.</title>
        <authorList>
            <person name="Tully B.J."/>
            <person name="Wheat C.G."/>
            <person name="Glazer B.T."/>
            <person name="Huber J.A."/>
        </authorList>
    </citation>
    <scope>NUCLEOTIDE SEQUENCE [LARGE SCALE GENOMIC DNA]</scope>
</reference>
<accession>A0A2A4Z3Z7</accession>
<name>A0A2A4Z3Z7_9PROT</name>
<evidence type="ECO:0000256" key="4">
    <source>
        <dbReference type="ARBA" id="ARBA00022989"/>
    </source>
</evidence>
<feature type="transmembrane region" description="Helical" evidence="6">
    <location>
        <begin position="91"/>
        <end position="112"/>
    </location>
</feature>
<feature type="transmembrane region" description="Helical" evidence="6">
    <location>
        <begin position="43"/>
        <end position="61"/>
    </location>
</feature>
<evidence type="ECO:0000256" key="5">
    <source>
        <dbReference type="ARBA" id="ARBA00023136"/>
    </source>
</evidence>
<evidence type="ECO:0000256" key="3">
    <source>
        <dbReference type="ARBA" id="ARBA00022692"/>
    </source>
</evidence>
<feature type="transmembrane region" description="Helical" evidence="6">
    <location>
        <begin position="469"/>
        <end position="493"/>
    </location>
</feature>
<dbReference type="PANTHER" id="PTHR30619">
    <property type="entry name" value="DNA INTERNALIZATION/COMPETENCE PROTEIN COMEC/REC2"/>
    <property type="match status" value="1"/>
</dbReference>
<evidence type="ECO:0000313" key="9">
    <source>
        <dbReference type="EMBL" id="PCJ01834.1"/>
    </source>
</evidence>
<gene>
    <name evidence="9" type="ORF">COB13_06550</name>
</gene>
<proteinExistence type="predicted"/>
<feature type="transmembrane region" description="Helical" evidence="6">
    <location>
        <begin position="533"/>
        <end position="551"/>
    </location>
</feature>
<feature type="transmembrane region" description="Helical" evidence="6">
    <location>
        <begin position="319"/>
        <end position="342"/>
    </location>
</feature>
<dbReference type="InterPro" id="IPR052159">
    <property type="entry name" value="Competence_DNA_uptake"/>
</dbReference>
<protein>
    <recommendedName>
        <fullName evidence="10">ComEC/Rec2-related protein domain-containing protein</fullName>
    </recommendedName>
</protein>
<reference evidence="9" key="2">
    <citation type="journal article" date="2018" name="ISME J.">
        <title>A dynamic microbial community with high functional redundancy inhabits the cold, oxic subseafloor aquifer.</title>
        <authorList>
            <person name="Tully B.J."/>
            <person name="Wheat C.G."/>
            <person name="Glazer B.T."/>
            <person name="Huber J.A."/>
        </authorList>
    </citation>
    <scope>NUCLEOTIDE SEQUENCE</scope>
    <source>
        <strain evidence="9">NORP83</strain>
    </source>
</reference>
<keyword evidence="2" id="KW-1003">Cell membrane</keyword>
<feature type="domain" description="DUF4131" evidence="8">
    <location>
        <begin position="69"/>
        <end position="218"/>
    </location>
</feature>
<keyword evidence="5 6" id="KW-0472">Membrane</keyword>
<evidence type="ECO:0000256" key="1">
    <source>
        <dbReference type="ARBA" id="ARBA00004651"/>
    </source>
</evidence>
<dbReference type="InterPro" id="IPR004477">
    <property type="entry name" value="ComEC_N"/>
</dbReference>
<dbReference type="AlphaFoldDB" id="A0A2A4Z3Z7"/>
<dbReference type="InterPro" id="IPR025405">
    <property type="entry name" value="DUF4131"/>
</dbReference>
<sequence>MREIRNRAAHAWQKSIAKPKFVDFIFYAADWVLAEIEREQQRWFIWLIAFFAAGIVMFHALNQHVSQPYLMIFSGFLALFGVFLHQKQRFFGVFCLFLMVFLGYCSANFEYFRIKTAVIERPLYKTEIQGIITNIELFSDQHSRVLIQPHSIKKLDQDSLPKYIRLNLKQHQKDLQIGDEISVTGQLFPLPSAAIVGGYDFGKGLFYQSIGAVGSVAKKYLPMQREAGGGLYPQFKNTFYNIRLTLATQITENLDGVSRDMALAVLVGIKMDRNGKSYLALRNVGLAHLLAISGLHMGFAMGMIFYFMRMFLALFPFGFFNFSLKKCAASISILSGLFYLLLTGGSLATERAFIMASLIMLAVLLDREALTMRNLALALLLMLILSPSAIMNVGFQMSFAATAVIIAYFEWQKTHDYDEPEALKLFSRQTAFGRLALTLRDWFMIPLLTGLVTMPISIFHFSTLQTGGFVANLIIVPIFGLLVMPLGIISLILSAFGLEAYPFELLSYIIENIYIFADFVAQYAYLNEHIAKLNWQILVVLLLAYLWLIVWQNRWRYAGFGFLLILPFMPLFAPLPILYIGEVNRDKLSNLMVKGTDQHYHLFSGTRSKFSSKIWLDYVGEPYDKRAKNLKPNAQYLQCDEIACIGQIAGLPKGENQLTIVLHASAFAEECANSAVIISAKFYQFPPCEAALQLTKDDLTNGAAIYLEAKQLKIVKNHPPIY</sequence>
<dbReference type="PANTHER" id="PTHR30619:SF1">
    <property type="entry name" value="RECOMBINATION PROTEIN 2"/>
    <property type="match status" value="1"/>
</dbReference>
<feature type="domain" description="ComEC/Rec2-related protein" evidence="7">
    <location>
        <begin position="279"/>
        <end position="554"/>
    </location>
</feature>
<feature type="transmembrane region" description="Helical" evidence="6">
    <location>
        <begin position="286"/>
        <end position="307"/>
    </location>
</feature>
<dbReference type="GO" id="GO:0005886">
    <property type="term" value="C:plasma membrane"/>
    <property type="evidence" value="ECO:0007669"/>
    <property type="project" value="UniProtKB-SubCell"/>
</dbReference>
<evidence type="ECO:0000259" key="8">
    <source>
        <dbReference type="Pfam" id="PF13567"/>
    </source>
</evidence>
<feature type="transmembrane region" description="Helical" evidence="6">
    <location>
        <begin position="442"/>
        <end position="462"/>
    </location>
</feature>
<comment type="subcellular location">
    <subcellularLocation>
        <location evidence="1">Cell membrane</location>
        <topology evidence="1">Multi-pass membrane protein</topology>
    </subcellularLocation>
</comment>
<feature type="transmembrane region" description="Helical" evidence="6">
    <location>
        <begin position="557"/>
        <end position="580"/>
    </location>
</feature>
<organism evidence="9">
    <name type="scientific">OCS116 cluster bacterium</name>
    <dbReference type="NCBI Taxonomy" id="2030921"/>
    <lineage>
        <taxon>Bacteria</taxon>
        <taxon>Pseudomonadati</taxon>
        <taxon>Pseudomonadota</taxon>
        <taxon>Alphaproteobacteria</taxon>
        <taxon>OCS116 cluster</taxon>
    </lineage>
</organism>
<keyword evidence="3 6" id="KW-0812">Transmembrane</keyword>
<evidence type="ECO:0008006" key="10">
    <source>
        <dbReference type="Google" id="ProtNLM"/>
    </source>
</evidence>
<keyword evidence="4 6" id="KW-1133">Transmembrane helix</keyword>
<dbReference type="Pfam" id="PF03772">
    <property type="entry name" value="Competence"/>
    <property type="match status" value="1"/>
</dbReference>
<dbReference type="NCBIfam" id="TIGR00360">
    <property type="entry name" value="ComEC_N-term"/>
    <property type="match status" value="1"/>
</dbReference>
<evidence type="ECO:0000259" key="7">
    <source>
        <dbReference type="Pfam" id="PF03772"/>
    </source>
</evidence>
<evidence type="ECO:0000256" key="2">
    <source>
        <dbReference type="ARBA" id="ARBA00022475"/>
    </source>
</evidence>
<evidence type="ECO:0000256" key="6">
    <source>
        <dbReference type="SAM" id="Phobius"/>
    </source>
</evidence>